<dbReference type="Gene3D" id="1.10.530.10">
    <property type="match status" value="1"/>
</dbReference>
<comment type="caution">
    <text evidence="2">The sequence shown here is derived from an EMBL/GenBank/DDBJ whole genome shotgun (WGS) entry which is preliminary data.</text>
</comment>
<evidence type="ECO:0000313" key="2">
    <source>
        <dbReference type="EMBL" id="OGH92602.1"/>
    </source>
</evidence>
<sequence length="440" mass="49049">MFPHFKKFALILTLIGVVFCIKVYAQTDTETRKQLETELTAIENQITELEKQLSVTKGEKNTLANKIKQLKNEEARLRLQIKSTNVKINDLETKLVKTSKAIDVNKAKIAHLRIELAKLLRIMQQKDNDLFLLNILAESGLNKAFIEATNYEKLSTSINDLVQESKGIQKKLGQQQVDFEDQQDDAEKLLSVVKIQQNALGGKLQEQSQLLEQTKGLETTFQNLLQDSKKHAAQIRSRIYELLGVGTQITFGQAVEIAESTDKQTGVSAAFLLAILTQESNLGKNVGTCNRPGDPPEKGWKVIMKPTRDQEPFVKIVEELGRDPDVTPVSCPMKNKDGSQLGWGGAMGPAQFIPSTWIGYKDKVSAITGKKPADPWDIRDAFMGAALLLKNNGADGTRDGEWKAAMRYFSGGTNTRYRFYGDNVMAQADKYKKDIADLAL</sequence>
<gene>
    <name evidence="2" type="ORF">A2563_02910</name>
</gene>
<dbReference type="Gene3D" id="6.10.250.3150">
    <property type="match status" value="1"/>
</dbReference>
<dbReference type="InterPro" id="IPR023346">
    <property type="entry name" value="Lysozyme-like_dom_sf"/>
</dbReference>
<keyword evidence="1" id="KW-0175">Coiled coil</keyword>
<feature type="coiled-coil region" evidence="1">
    <location>
        <begin position="25"/>
        <end position="129"/>
    </location>
</feature>
<protein>
    <recommendedName>
        <fullName evidence="4">Transglycosylase SLT domain-containing protein</fullName>
    </recommendedName>
</protein>
<dbReference type="Proteomes" id="UP000176634">
    <property type="component" value="Unassembled WGS sequence"/>
</dbReference>
<evidence type="ECO:0008006" key="4">
    <source>
        <dbReference type="Google" id="ProtNLM"/>
    </source>
</evidence>
<evidence type="ECO:0000313" key="3">
    <source>
        <dbReference type="Proteomes" id="UP000176634"/>
    </source>
</evidence>
<organism evidence="2 3">
    <name type="scientific">Candidatus Magasanikbacteria bacterium RIFOXYD1_FULL_40_23</name>
    <dbReference type="NCBI Taxonomy" id="1798705"/>
    <lineage>
        <taxon>Bacteria</taxon>
        <taxon>Candidatus Magasanikiibacteriota</taxon>
    </lineage>
</organism>
<dbReference type="EMBL" id="MFRA01000005">
    <property type="protein sequence ID" value="OGH92602.1"/>
    <property type="molecule type" value="Genomic_DNA"/>
</dbReference>
<dbReference type="STRING" id="1798705.A2563_02910"/>
<accession>A0A1F6P8X4</accession>
<dbReference type="SUPFAM" id="SSF53955">
    <property type="entry name" value="Lysozyme-like"/>
    <property type="match status" value="1"/>
</dbReference>
<dbReference type="AlphaFoldDB" id="A0A1F6P8X4"/>
<name>A0A1F6P8X4_9BACT</name>
<proteinExistence type="predicted"/>
<evidence type="ECO:0000256" key="1">
    <source>
        <dbReference type="SAM" id="Coils"/>
    </source>
</evidence>
<reference evidence="2 3" key="1">
    <citation type="journal article" date="2016" name="Nat. Commun.">
        <title>Thousands of microbial genomes shed light on interconnected biogeochemical processes in an aquifer system.</title>
        <authorList>
            <person name="Anantharaman K."/>
            <person name="Brown C.T."/>
            <person name="Hug L.A."/>
            <person name="Sharon I."/>
            <person name="Castelle C.J."/>
            <person name="Probst A.J."/>
            <person name="Thomas B.C."/>
            <person name="Singh A."/>
            <person name="Wilkins M.J."/>
            <person name="Karaoz U."/>
            <person name="Brodie E.L."/>
            <person name="Williams K.H."/>
            <person name="Hubbard S.S."/>
            <person name="Banfield J.F."/>
        </authorList>
    </citation>
    <scope>NUCLEOTIDE SEQUENCE [LARGE SCALE GENOMIC DNA]</scope>
</reference>